<dbReference type="Proteomes" id="UP000184474">
    <property type="component" value="Unassembled WGS sequence"/>
</dbReference>
<dbReference type="RefSeq" id="WP_073122600.1">
    <property type="nucleotide sequence ID" value="NZ_FRAA01000004.1"/>
</dbReference>
<evidence type="ECO:0000313" key="3">
    <source>
        <dbReference type="Proteomes" id="UP000184474"/>
    </source>
</evidence>
<name>A0A1M6R2K1_REIAG</name>
<proteinExistence type="predicted"/>
<sequence length="161" mass="18214">MIKSVLSVLLISLSLQTELPELNQKVVQYVDSVMGTKVDRGECWDLAAGALKYSGAYFDRSSMKTISIYGRKLNPKKEDILPGDLIQFENVEMKWKDGNTTYSATMAQHTAIVYQVNEPMNYEIAHQNTGEWGKKVGVSNFRLDQVTKGKVMIYRPVKEKS</sequence>
<dbReference type="Pfam" id="PF25459">
    <property type="entry name" value="AIM3_BBC1_C"/>
    <property type="match status" value="1"/>
</dbReference>
<protein>
    <recommendedName>
        <fullName evidence="1">BBC1/AIM3 cysteine proteinase-fold domain-containing protein</fullName>
    </recommendedName>
</protein>
<dbReference type="AlphaFoldDB" id="A0A1M6R2K1"/>
<feature type="domain" description="BBC1/AIM3 cysteine proteinase-fold" evidence="1">
    <location>
        <begin position="23"/>
        <end position="159"/>
    </location>
</feature>
<evidence type="ECO:0000259" key="1">
    <source>
        <dbReference type="Pfam" id="PF25459"/>
    </source>
</evidence>
<accession>A0A1M6R2K1</accession>
<gene>
    <name evidence="2" type="ORF">SAMN04488028_10418</name>
</gene>
<keyword evidence="3" id="KW-1185">Reference proteome</keyword>
<organism evidence="2 3">
    <name type="scientific">Reichenbachiella agariperforans</name>
    <dbReference type="NCBI Taxonomy" id="156994"/>
    <lineage>
        <taxon>Bacteria</taxon>
        <taxon>Pseudomonadati</taxon>
        <taxon>Bacteroidota</taxon>
        <taxon>Cytophagia</taxon>
        <taxon>Cytophagales</taxon>
        <taxon>Reichenbachiellaceae</taxon>
        <taxon>Reichenbachiella</taxon>
    </lineage>
</organism>
<reference evidence="3" key="1">
    <citation type="submission" date="2016-11" db="EMBL/GenBank/DDBJ databases">
        <authorList>
            <person name="Varghese N."/>
            <person name="Submissions S."/>
        </authorList>
    </citation>
    <scope>NUCLEOTIDE SEQUENCE [LARGE SCALE GENOMIC DNA]</scope>
    <source>
        <strain evidence="3">DSM 26134</strain>
    </source>
</reference>
<dbReference type="InterPro" id="IPR057402">
    <property type="entry name" value="AIM3_BBC1_C"/>
</dbReference>
<dbReference type="EMBL" id="FRAA01000004">
    <property type="protein sequence ID" value="SHK26684.1"/>
    <property type="molecule type" value="Genomic_DNA"/>
</dbReference>
<evidence type="ECO:0000313" key="2">
    <source>
        <dbReference type="EMBL" id="SHK26684.1"/>
    </source>
</evidence>